<accession>A0AAV7P9Q6</accession>
<dbReference type="CDD" id="cd14712">
    <property type="entry name" value="bZIP_CEBPB"/>
    <property type="match status" value="1"/>
</dbReference>
<evidence type="ECO:0000256" key="9">
    <source>
        <dbReference type="SAM" id="MobiDB-lite"/>
    </source>
</evidence>
<evidence type="ECO:0000313" key="12">
    <source>
        <dbReference type="Proteomes" id="UP001066276"/>
    </source>
</evidence>
<comment type="caution">
    <text evidence="11">The sequence shown here is derived from an EMBL/GenBank/DDBJ whole genome shotgun (WGS) entry which is preliminary data.</text>
</comment>
<reference evidence="11" key="1">
    <citation type="journal article" date="2022" name="bioRxiv">
        <title>Sequencing and chromosome-scale assembly of the giantPleurodeles waltlgenome.</title>
        <authorList>
            <person name="Brown T."/>
            <person name="Elewa A."/>
            <person name="Iarovenko S."/>
            <person name="Subramanian E."/>
            <person name="Araus A.J."/>
            <person name="Petzold A."/>
            <person name="Susuki M."/>
            <person name="Suzuki K.-i.T."/>
            <person name="Hayashi T."/>
            <person name="Toyoda A."/>
            <person name="Oliveira C."/>
            <person name="Osipova E."/>
            <person name="Leigh N.D."/>
            <person name="Simon A."/>
            <person name="Yun M.H."/>
        </authorList>
    </citation>
    <scope>NUCLEOTIDE SEQUENCE</scope>
    <source>
        <strain evidence="11">20211129_DDA</strain>
        <tissue evidence="11">Liver</tissue>
    </source>
</reference>
<dbReference type="InterPro" id="IPR046347">
    <property type="entry name" value="bZIP_sf"/>
</dbReference>
<evidence type="ECO:0000259" key="10">
    <source>
        <dbReference type="PROSITE" id="PS50217"/>
    </source>
</evidence>
<evidence type="ECO:0000256" key="2">
    <source>
        <dbReference type="ARBA" id="ARBA00006951"/>
    </source>
</evidence>
<dbReference type="AlphaFoldDB" id="A0AAV7P9Q6"/>
<organism evidence="11 12">
    <name type="scientific">Pleurodeles waltl</name>
    <name type="common">Iberian ribbed newt</name>
    <dbReference type="NCBI Taxonomy" id="8319"/>
    <lineage>
        <taxon>Eukaryota</taxon>
        <taxon>Metazoa</taxon>
        <taxon>Chordata</taxon>
        <taxon>Craniata</taxon>
        <taxon>Vertebrata</taxon>
        <taxon>Euteleostomi</taxon>
        <taxon>Amphibia</taxon>
        <taxon>Batrachia</taxon>
        <taxon>Caudata</taxon>
        <taxon>Salamandroidea</taxon>
        <taxon>Salamandridae</taxon>
        <taxon>Pleurodelinae</taxon>
        <taxon>Pleurodeles</taxon>
    </lineage>
</organism>
<proteinExistence type="inferred from homology"/>
<dbReference type="PROSITE" id="PS50217">
    <property type="entry name" value="BZIP"/>
    <property type="match status" value="1"/>
</dbReference>
<dbReference type="Proteomes" id="UP001066276">
    <property type="component" value="Chromosome 7"/>
</dbReference>
<dbReference type="PANTHER" id="PTHR23334">
    <property type="entry name" value="CCAAT/ENHANCER BINDING PROTEIN"/>
    <property type="match status" value="1"/>
</dbReference>
<sequence>MDVASAFYQEPESFSQPFGKLLPPSIRARPMTAELALGEHERAIDFSPYLEAFPQGPAGGAAEPTAGTDFLSDLLGTDEYKARSRADYRQAGRPLLAYPPLAETKVEPVFEHLEPYRPKAAKDERGMTDSPYHPRGYLPYPSAPSRGSSGNLSSASSCSSPPGTPTPGSESSRSGYSPATPQHSGGGKTKSKKSLDKMSDEYRMRRERNNIAVRKSRDKAKMRNMETQHKVLELTAENERLQRKVEQLSRELGTLRTLFKQLPEPLLQGHAQGQC</sequence>
<keyword evidence="7" id="KW-0539">Nucleus</keyword>
<dbReference type="GO" id="GO:0000978">
    <property type="term" value="F:RNA polymerase II cis-regulatory region sequence-specific DNA binding"/>
    <property type="evidence" value="ECO:0007669"/>
    <property type="project" value="TreeGrafter"/>
</dbReference>
<gene>
    <name evidence="11" type="ORF">NDU88_002346</name>
</gene>
<feature type="coiled-coil region" evidence="8">
    <location>
        <begin position="222"/>
        <end position="258"/>
    </location>
</feature>
<keyword evidence="3" id="KW-0805">Transcription regulation</keyword>
<evidence type="ECO:0000256" key="4">
    <source>
        <dbReference type="ARBA" id="ARBA00023125"/>
    </source>
</evidence>
<dbReference type="InterPro" id="IPR031106">
    <property type="entry name" value="C/EBP"/>
</dbReference>
<keyword evidence="12" id="KW-1185">Reference proteome</keyword>
<comment type="subcellular location">
    <subcellularLocation>
        <location evidence="1">Nucleus</location>
    </subcellularLocation>
</comment>
<feature type="region of interest" description="Disordered" evidence="9">
    <location>
        <begin position="115"/>
        <end position="210"/>
    </location>
</feature>
<evidence type="ECO:0000256" key="8">
    <source>
        <dbReference type="SAM" id="Coils"/>
    </source>
</evidence>
<name>A0AAV7P9Q6_PLEWA</name>
<feature type="domain" description="BZIP" evidence="10">
    <location>
        <begin position="199"/>
        <end position="262"/>
    </location>
</feature>
<dbReference type="SMART" id="SM00338">
    <property type="entry name" value="BRLZ"/>
    <property type="match status" value="1"/>
</dbReference>
<dbReference type="GO" id="GO:0005634">
    <property type="term" value="C:nucleus"/>
    <property type="evidence" value="ECO:0007669"/>
    <property type="project" value="UniProtKB-SubCell"/>
</dbReference>
<protein>
    <recommendedName>
        <fullName evidence="10">BZIP domain-containing protein</fullName>
    </recommendedName>
</protein>
<feature type="compositionally biased region" description="Basic and acidic residues" evidence="9">
    <location>
        <begin position="193"/>
        <end position="209"/>
    </location>
</feature>
<dbReference type="InterPro" id="IPR004827">
    <property type="entry name" value="bZIP"/>
</dbReference>
<evidence type="ECO:0000256" key="1">
    <source>
        <dbReference type="ARBA" id="ARBA00004123"/>
    </source>
</evidence>
<dbReference type="GO" id="GO:0045595">
    <property type="term" value="P:regulation of cell differentiation"/>
    <property type="evidence" value="ECO:0007669"/>
    <property type="project" value="TreeGrafter"/>
</dbReference>
<comment type="similarity">
    <text evidence="2">Belongs to the bZIP family. C/EBP subfamily.</text>
</comment>
<evidence type="ECO:0000313" key="11">
    <source>
        <dbReference type="EMBL" id="KAJ1123879.1"/>
    </source>
</evidence>
<evidence type="ECO:0000256" key="7">
    <source>
        <dbReference type="ARBA" id="ARBA00023242"/>
    </source>
</evidence>
<feature type="compositionally biased region" description="Low complexity" evidence="9">
    <location>
        <begin position="143"/>
        <end position="175"/>
    </location>
</feature>
<dbReference type="SUPFAM" id="SSF57959">
    <property type="entry name" value="Leucine zipper domain"/>
    <property type="match status" value="1"/>
</dbReference>
<keyword evidence="4" id="KW-0238">DNA-binding</keyword>
<keyword evidence="8" id="KW-0175">Coiled coil</keyword>
<dbReference type="GO" id="GO:0006351">
    <property type="term" value="P:DNA-templated transcription"/>
    <property type="evidence" value="ECO:0007669"/>
    <property type="project" value="InterPro"/>
</dbReference>
<keyword evidence="5" id="KW-0010">Activator</keyword>
<dbReference type="PANTHER" id="PTHR23334:SF21">
    <property type="entry name" value="CCAAT_ENHANCER-BINDING PROTEIN BETA"/>
    <property type="match status" value="1"/>
</dbReference>
<dbReference type="EMBL" id="JANPWB010000011">
    <property type="protein sequence ID" value="KAJ1123879.1"/>
    <property type="molecule type" value="Genomic_DNA"/>
</dbReference>
<keyword evidence="6" id="KW-0804">Transcription</keyword>
<dbReference type="Pfam" id="PF07716">
    <property type="entry name" value="bZIP_2"/>
    <property type="match status" value="1"/>
</dbReference>
<evidence type="ECO:0000256" key="3">
    <source>
        <dbReference type="ARBA" id="ARBA00023015"/>
    </source>
</evidence>
<evidence type="ECO:0000256" key="5">
    <source>
        <dbReference type="ARBA" id="ARBA00023159"/>
    </source>
</evidence>
<dbReference type="Gene3D" id="1.20.5.170">
    <property type="match status" value="1"/>
</dbReference>
<evidence type="ECO:0000256" key="6">
    <source>
        <dbReference type="ARBA" id="ARBA00023163"/>
    </source>
</evidence>
<dbReference type="FunFam" id="1.20.5.170:FF:000028">
    <property type="entry name" value="CCAAT/enhancer-binding protein beta"/>
    <property type="match status" value="1"/>
</dbReference>
<dbReference type="GO" id="GO:0000981">
    <property type="term" value="F:DNA-binding transcription factor activity, RNA polymerase II-specific"/>
    <property type="evidence" value="ECO:0007669"/>
    <property type="project" value="TreeGrafter"/>
</dbReference>
<feature type="compositionally biased region" description="Basic and acidic residues" evidence="9">
    <location>
        <begin position="115"/>
        <end position="127"/>
    </location>
</feature>